<gene>
    <name evidence="1" type="ORF">T03_14870</name>
</gene>
<protein>
    <submittedName>
        <fullName evidence="1">Uncharacterized protein</fullName>
    </submittedName>
</protein>
<dbReference type="AlphaFoldDB" id="A0A0V1CV34"/>
<proteinExistence type="predicted"/>
<keyword evidence="2" id="KW-1185">Reference proteome</keyword>
<reference evidence="1 2" key="1">
    <citation type="submission" date="2015-01" db="EMBL/GenBank/DDBJ databases">
        <title>Evolution of Trichinella species and genotypes.</title>
        <authorList>
            <person name="Korhonen P.K."/>
            <person name="Edoardo P."/>
            <person name="Giuseppe L.R."/>
            <person name="Gasser R.B."/>
        </authorList>
    </citation>
    <scope>NUCLEOTIDE SEQUENCE [LARGE SCALE GENOMIC DNA]</scope>
    <source>
        <strain evidence="1">ISS120</strain>
    </source>
</reference>
<dbReference type="EMBL" id="JYDI01000096">
    <property type="protein sequence ID" value="KRY52892.1"/>
    <property type="molecule type" value="Genomic_DNA"/>
</dbReference>
<comment type="caution">
    <text evidence="1">The sequence shown here is derived from an EMBL/GenBank/DDBJ whole genome shotgun (WGS) entry which is preliminary data.</text>
</comment>
<evidence type="ECO:0000313" key="2">
    <source>
        <dbReference type="Proteomes" id="UP000054653"/>
    </source>
</evidence>
<name>A0A0V1CV34_TRIBR</name>
<sequence length="111" mass="12480">MVLRLRTITEVPYFIASEKETYLREFKTFKSLVIEQLKRELKESELKIKHFTCGLPSLAEAMITFAHAGMAVARHTFVANASASITTNRDHKSSDAHCENDVTVAPILADQ</sequence>
<organism evidence="1 2">
    <name type="scientific">Trichinella britovi</name>
    <name type="common">Parasitic roundworm</name>
    <dbReference type="NCBI Taxonomy" id="45882"/>
    <lineage>
        <taxon>Eukaryota</taxon>
        <taxon>Metazoa</taxon>
        <taxon>Ecdysozoa</taxon>
        <taxon>Nematoda</taxon>
        <taxon>Enoplea</taxon>
        <taxon>Dorylaimia</taxon>
        <taxon>Trichinellida</taxon>
        <taxon>Trichinellidae</taxon>
        <taxon>Trichinella</taxon>
    </lineage>
</organism>
<dbReference type="Proteomes" id="UP000054653">
    <property type="component" value="Unassembled WGS sequence"/>
</dbReference>
<accession>A0A0V1CV34</accession>
<evidence type="ECO:0000313" key="1">
    <source>
        <dbReference type="EMBL" id="KRY52892.1"/>
    </source>
</evidence>